<dbReference type="Gene3D" id="3.90.1010.10">
    <property type="match status" value="1"/>
</dbReference>
<feature type="domain" description="Fe-S metabolism associated" evidence="2">
    <location>
        <begin position="9"/>
        <end position="133"/>
    </location>
</feature>
<gene>
    <name evidence="3" type="ORF">C4617_04270</name>
</gene>
<accession>A0A2T4VXA8</accession>
<evidence type="ECO:0000313" key="3">
    <source>
        <dbReference type="EMBL" id="PTL86419.1"/>
    </source>
</evidence>
<name>A0A2T4VXA8_9HYPH</name>
<organism evidence="3 4">
    <name type="scientific">Candidatus Liberibacter europaeus</name>
    <dbReference type="NCBI Taxonomy" id="744859"/>
    <lineage>
        <taxon>Bacteria</taxon>
        <taxon>Pseudomonadati</taxon>
        <taxon>Pseudomonadota</taxon>
        <taxon>Alphaproteobacteria</taxon>
        <taxon>Hyphomicrobiales</taxon>
        <taxon>Rhizobiaceae</taxon>
        <taxon>Liberibacter</taxon>
    </lineage>
</organism>
<dbReference type="AlphaFoldDB" id="A0A2T4VXA8"/>
<reference evidence="4" key="1">
    <citation type="submission" date="2018-02" db="EMBL/GenBank/DDBJ databases">
        <title>Genome sequence of Candidatus Liberibacter europaeus.</title>
        <authorList>
            <person name="Frampton R.A."/>
            <person name="Thompson S.M."/>
            <person name="David C."/>
            <person name="Addison S.M."/>
            <person name="Smith G.R."/>
        </authorList>
    </citation>
    <scope>NUCLEOTIDE SEQUENCE [LARGE SCALE GENOMIC DNA]</scope>
</reference>
<dbReference type="SUPFAM" id="SSF82649">
    <property type="entry name" value="SufE/NifU"/>
    <property type="match status" value="1"/>
</dbReference>
<evidence type="ECO:0000256" key="1">
    <source>
        <dbReference type="ARBA" id="ARBA00010282"/>
    </source>
</evidence>
<sequence length="146" mass="17022">MISIDQIAQNIEIIDDINDKYQYIIELGKKLPTFPKEKFVDENVVSGCMSMLWLSVDLVQKENNTYRISLDLYSDSHIVRGILYIVKSIYDGKSLNEIEKIEALKIFKRLELVEYLSQKRKNGLHIIVDRIKKLAHQHSINHAGNY</sequence>
<protein>
    <recommendedName>
        <fullName evidence="2">Fe-S metabolism associated domain-containing protein</fullName>
    </recommendedName>
</protein>
<dbReference type="Proteomes" id="UP000240811">
    <property type="component" value="Unassembled WGS sequence"/>
</dbReference>
<dbReference type="Pfam" id="PF02657">
    <property type="entry name" value="SufE"/>
    <property type="match status" value="1"/>
</dbReference>
<proteinExistence type="inferred from homology"/>
<dbReference type="PANTHER" id="PTHR43597:SF5">
    <property type="entry name" value="SUFE-LIKE PROTEIN 2, CHLOROPLASTIC"/>
    <property type="match status" value="1"/>
</dbReference>
<evidence type="ECO:0000313" key="4">
    <source>
        <dbReference type="Proteomes" id="UP000240811"/>
    </source>
</evidence>
<dbReference type="EMBL" id="PSQJ01000004">
    <property type="protein sequence ID" value="PTL86419.1"/>
    <property type="molecule type" value="Genomic_DNA"/>
</dbReference>
<comment type="caution">
    <text evidence="3">The sequence shown here is derived from an EMBL/GenBank/DDBJ whole genome shotgun (WGS) entry which is preliminary data.</text>
</comment>
<dbReference type="InterPro" id="IPR003808">
    <property type="entry name" value="Fe-S_metab-assoc_dom"/>
</dbReference>
<dbReference type="PANTHER" id="PTHR43597">
    <property type="entry name" value="SULFUR ACCEPTOR PROTEIN CSDE"/>
    <property type="match status" value="1"/>
</dbReference>
<comment type="similarity">
    <text evidence="1">Belongs to the SufE family.</text>
</comment>
<evidence type="ECO:0000259" key="2">
    <source>
        <dbReference type="Pfam" id="PF02657"/>
    </source>
</evidence>